<dbReference type="Gene3D" id="3.90.1510.10">
    <property type="entry name" value="Glycerate kinase, domain 2"/>
    <property type="match status" value="1"/>
</dbReference>
<dbReference type="GO" id="GO:0008887">
    <property type="term" value="F:glycerate kinase activity"/>
    <property type="evidence" value="ECO:0007669"/>
    <property type="project" value="UniProtKB-UniRule"/>
</dbReference>
<dbReference type="PANTHER" id="PTHR21599">
    <property type="entry name" value="GLYCERATE KINASE"/>
    <property type="match status" value="1"/>
</dbReference>
<dbReference type="STRING" id="414778.BCM40_12790"/>
<accession>A0A1C7EKB0</accession>
<dbReference type="InterPro" id="IPR036129">
    <property type="entry name" value="Glycerate_kinase_sf"/>
</dbReference>
<sequence>MKVLVAIDSFKGSLSSQECSRAITEGIKIADQQAEVLTIPLADGGEGTVEALVQATQGRIIQKTVIGPLGQPVLASYGVLGEKGEVVIEVASVCGLPLIPTKKKNPLVATTYGIGELILGEIENGCRNFIIGLGGSATNDAGIGMLQALGYSFLDEEGCEVGYGGGELKRIQSINASGVTSLLKECTFKIACDVNNPLFGLNGAAYVFGPQKGATEQVVKELDEGLKHFAQIAASELKRDIHNIPGAGAAGGLGAAFEGFLNGQLLSGIELLMDTIRIEEKMAGIDFVITGEGRLDRQTAMGKTPVGIAQCAGKYAIPVIALAGEVTKEAETLHDFGITSFFSIANGAMTIEEAMNPVTAYANLKTTSEQLFRLVSLVKQSKHEIKCEV</sequence>
<dbReference type="PIRSF" id="PIRSF006078">
    <property type="entry name" value="GlxK"/>
    <property type="match status" value="1"/>
</dbReference>
<dbReference type="GO" id="GO:0031388">
    <property type="term" value="P:organic acid phosphorylation"/>
    <property type="evidence" value="ECO:0007669"/>
    <property type="project" value="UniProtKB-UniRule"/>
</dbReference>
<dbReference type="Pfam" id="PF02595">
    <property type="entry name" value="Gly_kinase"/>
    <property type="match status" value="1"/>
</dbReference>
<evidence type="ECO:0000256" key="1">
    <source>
        <dbReference type="ARBA" id="ARBA00006284"/>
    </source>
</evidence>
<reference evidence="5" key="1">
    <citation type="submission" date="2016-10" db="EMBL/GenBank/DDBJ databases">
        <authorList>
            <person name="See-Too W.S."/>
        </authorList>
    </citation>
    <scope>NUCLEOTIDE SEQUENCE</scope>
    <source>
        <strain evidence="5">DSM 22276</strain>
    </source>
</reference>
<comment type="similarity">
    <text evidence="1 4">Belongs to the glycerate kinase type-1 family.</text>
</comment>
<keyword evidence="6" id="KW-1185">Reference proteome</keyword>
<dbReference type="InterPro" id="IPR018193">
    <property type="entry name" value="Glyc_kinase_flavodox-like_fold"/>
</dbReference>
<dbReference type="EMBL" id="CP016543">
    <property type="protein sequence ID" value="ANU24175.1"/>
    <property type="molecule type" value="Genomic_DNA"/>
</dbReference>
<keyword evidence="3 4" id="KW-0418">Kinase</keyword>
<dbReference type="InterPro" id="IPR018197">
    <property type="entry name" value="Glycerate_kinase_RE-like"/>
</dbReference>
<evidence type="ECO:0000256" key="3">
    <source>
        <dbReference type="ARBA" id="ARBA00022777"/>
    </source>
</evidence>
<dbReference type="Proteomes" id="UP000092495">
    <property type="component" value="Chromosome"/>
</dbReference>
<dbReference type="InterPro" id="IPR004381">
    <property type="entry name" value="Glycerate_kinase"/>
</dbReference>
<dbReference type="KEGG" id="pdg:BCM40_12790"/>
<keyword evidence="2 4" id="KW-0808">Transferase</keyword>
<name>A0A1C7EKB0_9BACL</name>
<dbReference type="OrthoDB" id="9774290at2"/>
<organism evidence="5 6">
    <name type="scientific">Planococcus donghaensis</name>
    <dbReference type="NCBI Taxonomy" id="414778"/>
    <lineage>
        <taxon>Bacteria</taxon>
        <taxon>Bacillati</taxon>
        <taxon>Bacillota</taxon>
        <taxon>Bacilli</taxon>
        <taxon>Bacillales</taxon>
        <taxon>Caryophanaceae</taxon>
        <taxon>Planococcus</taxon>
    </lineage>
</organism>
<evidence type="ECO:0000256" key="2">
    <source>
        <dbReference type="ARBA" id="ARBA00022679"/>
    </source>
</evidence>
<evidence type="ECO:0000313" key="6">
    <source>
        <dbReference type="Proteomes" id="UP000092495"/>
    </source>
</evidence>
<evidence type="ECO:0000313" key="5">
    <source>
        <dbReference type="EMBL" id="ANU24175.1"/>
    </source>
</evidence>
<evidence type="ECO:0000256" key="4">
    <source>
        <dbReference type="PIRNR" id="PIRNR006078"/>
    </source>
</evidence>
<dbReference type="RefSeq" id="WP_065527141.1">
    <property type="nucleotide sequence ID" value="NZ_CP016543.2"/>
</dbReference>
<protein>
    <submittedName>
        <fullName evidence="5">Glycerate kinase</fullName>
    </submittedName>
</protein>
<dbReference type="NCBIfam" id="TIGR00045">
    <property type="entry name" value="glycerate kinase"/>
    <property type="match status" value="1"/>
</dbReference>
<proteinExistence type="inferred from homology"/>
<gene>
    <name evidence="5" type="ORF">BCM40_12790</name>
</gene>
<dbReference type="SUPFAM" id="SSF110738">
    <property type="entry name" value="Glycerate kinase I"/>
    <property type="match status" value="1"/>
</dbReference>
<dbReference type="PANTHER" id="PTHR21599:SF0">
    <property type="entry name" value="GLYCERATE KINASE"/>
    <property type="match status" value="1"/>
</dbReference>
<dbReference type="Gene3D" id="3.40.50.10350">
    <property type="entry name" value="Glycerate kinase, domain 1"/>
    <property type="match status" value="1"/>
</dbReference>
<dbReference type="AlphaFoldDB" id="A0A1C7EKB0"/>